<dbReference type="eggNOG" id="COG0561">
    <property type="taxonomic scope" value="Bacteria"/>
</dbReference>
<dbReference type="PANTHER" id="PTHR10000:SF8">
    <property type="entry name" value="HAD SUPERFAMILY HYDROLASE-LIKE, TYPE 3"/>
    <property type="match status" value="1"/>
</dbReference>
<dbReference type="GO" id="GO:0000287">
    <property type="term" value="F:magnesium ion binding"/>
    <property type="evidence" value="ECO:0007669"/>
    <property type="project" value="TreeGrafter"/>
</dbReference>
<keyword evidence="2" id="KW-1185">Reference proteome</keyword>
<dbReference type="STRING" id="580340.Tlie_0696"/>
<dbReference type="SUPFAM" id="SSF56784">
    <property type="entry name" value="HAD-like"/>
    <property type="match status" value="1"/>
</dbReference>
<proteinExistence type="predicted"/>
<dbReference type="KEGG" id="tli:Tlie_0696"/>
<dbReference type="NCBIfam" id="TIGR01484">
    <property type="entry name" value="HAD-SF-IIB"/>
    <property type="match status" value="1"/>
</dbReference>
<dbReference type="Proteomes" id="UP000005868">
    <property type="component" value="Chromosome"/>
</dbReference>
<protein>
    <submittedName>
        <fullName evidence="1">HAD-superfamily hydrolase, subfamily IIB</fullName>
    </submittedName>
</protein>
<gene>
    <name evidence="1" type="ordered locus">Tlie_0696</name>
</gene>
<dbReference type="InterPro" id="IPR036412">
    <property type="entry name" value="HAD-like_sf"/>
</dbReference>
<keyword evidence="1" id="KW-0378">Hydrolase</keyword>
<dbReference type="GO" id="GO:0005829">
    <property type="term" value="C:cytosol"/>
    <property type="evidence" value="ECO:0007669"/>
    <property type="project" value="TreeGrafter"/>
</dbReference>
<dbReference type="GO" id="GO:0016791">
    <property type="term" value="F:phosphatase activity"/>
    <property type="evidence" value="ECO:0007669"/>
    <property type="project" value="UniProtKB-ARBA"/>
</dbReference>
<dbReference type="InterPro" id="IPR006379">
    <property type="entry name" value="HAD-SF_hydro_IIB"/>
</dbReference>
<sequence length="324" mass="36114">MTFLFSIFRSTQTITYNITSRVVMRLEEKLEKILITDIDGTLAHRDVIPEQVAEACKRLRVSGWTLLVATGRILASALPHIHNIGASSPAIVYDGARIMDFQKGVSVWEKKMPKSLVKEVLILGWNYGVGIQVIGDEMVFCRPHDEAVIDYFSSLGVEVRPSLKDPQELDSIFRVIFHGDRALIRKLHDHMSAKLNGKASVTMAGDGFLDILPVHVSKGHALAELLGQRSSKNRIVVAAGDHMNDETLLRTAHVAFTMEDAPKELKEIADVVLPPSEEGGFVKIVDYLEDKDFLNTILSSKALDDLQNHDVLTLKGGVEPWRRR</sequence>
<dbReference type="HOGENOM" id="CLU_044146_3_0_0"/>
<evidence type="ECO:0000313" key="2">
    <source>
        <dbReference type="Proteomes" id="UP000005868"/>
    </source>
</evidence>
<dbReference type="EMBL" id="CP003096">
    <property type="protein sequence ID" value="AER66431.1"/>
    <property type="molecule type" value="Genomic_DNA"/>
</dbReference>
<organism evidence="1 2">
    <name type="scientific">Thermovirga lienii (strain ATCC BAA-1197 / DSM 17291 / Cas60314)</name>
    <dbReference type="NCBI Taxonomy" id="580340"/>
    <lineage>
        <taxon>Bacteria</taxon>
        <taxon>Thermotogati</taxon>
        <taxon>Synergistota</taxon>
        <taxon>Synergistia</taxon>
        <taxon>Synergistales</taxon>
        <taxon>Thermovirgaceae</taxon>
        <taxon>Thermovirga</taxon>
    </lineage>
</organism>
<dbReference type="Gene3D" id="3.40.50.1000">
    <property type="entry name" value="HAD superfamily/HAD-like"/>
    <property type="match status" value="1"/>
</dbReference>
<reference evidence="2" key="1">
    <citation type="submission" date="2011-10" db="EMBL/GenBank/DDBJ databases">
        <title>The complete genome of chromosome of Thermovirga lienii DSM 17291.</title>
        <authorList>
            <consortium name="US DOE Joint Genome Institute (JGI-PGF)"/>
            <person name="Lucas S."/>
            <person name="Copeland A."/>
            <person name="Lapidus A."/>
            <person name="Glavina del Rio T."/>
            <person name="Dalin E."/>
            <person name="Tice H."/>
            <person name="Bruce D."/>
            <person name="Goodwin L."/>
            <person name="Pitluck S."/>
            <person name="Peters L."/>
            <person name="Mikhailova N."/>
            <person name="Saunders E."/>
            <person name="Kyrpides N."/>
            <person name="Mavromatis K."/>
            <person name="Ivanova N."/>
            <person name="Last F.I."/>
            <person name="Brettin T."/>
            <person name="Detter J.C."/>
            <person name="Han C."/>
            <person name="Larimer F."/>
            <person name="Land M."/>
            <person name="Hauser L."/>
            <person name="Markowitz V."/>
            <person name="Cheng J.-F."/>
            <person name="Hugenholtz P."/>
            <person name="Woyke T."/>
            <person name="Wu D."/>
            <person name="Spring S."/>
            <person name="Schroeder M."/>
            <person name="Brambilla E.-M."/>
            <person name="Klenk H.-P."/>
            <person name="Eisen J.A."/>
        </authorList>
    </citation>
    <scope>NUCLEOTIDE SEQUENCE [LARGE SCALE GENOMIC DNA]</scope>
    <source>
        <strain evidence="2">ATCC BAA-1197 / DSM 17291 / Cas60314</strain>
    </source>
</reference>
<dbReference type="InterPro" id="IPR023214">
    <property type="entry name" value="HAD_sf"/>
</dbReference>
<name>G7V962_THELD</name>
<accession>G7V962</accession>
<dbReference type="PANTHER" id="PTHR10000">
    <property type="entry name" value="PHOSPHOSERINE PHOSPHATASE"/>
    <property type="match status" value="1"/>
</dbReference>
<dbReference type="Gene3D" id="3.30.1240.10">
    <property type="match status" value="1"/>
</dbReference>
<dbReference type="AlphaFoldDB" id="G7V962"/>
<dbReference type="Pfam" id="PF08282">
    <property type="entry name" value="Hydrolase_3"/>
    <property type="match status" value="1"/>
</dbReference>
<evidence type="ECO:0000313" key="1">
    <source>
        <dbReference type="EMBL" id="AER66431.1"/>
    </source>
</evidence>
<reference evidence="1 2" key="2">
    <citation type="journal article" date="2012" name="Stand. Genomic Sci.">
        <title>Genome sequence of the moderately thermophilic, amino-acid-degrading and sulfur-reducing bacterium Thermovirga lienii type strain (Cas60314(T)).</title>
        <authorList>
            <person name="Goker M."/>
            <person name="Saunders E."/>
            <person name="Lapidus A."/>
            <person name="Nolan M."/>
            <person name="Lucas S."/>
            <person name="Hammon N."/>
            <person name="Deshpande S."/>
            <person name="Cheng J.F."/>
            <person name="Han C."/>
            <person name="Tapia R."/>
            <person name="Goodwin L.A."/>
            <person name="Pitluck S."/>
            <person name="Liolios K."/>
            <person name="Mavromatis K."/>
            <person name="Pagani I."/>
            <person name="Ivanova N."/>
            <person name="Mikhailova N."/>
            <person name="Pati A."/>
            <person name="Chen A."/>
            <person name="Palaniappan K."/>
            <person name="Land M."/>
            <person name="Chang Y.J."/>
            <person name="Jeffries C.D."/>
            <person name="Brambilla E.M."/>
            <person name="Rohde M."/>
            <person name="Spring S."/>
            <person name="Detter J.C."/>
            <person name="Woyke T."/>
            <person name="Bristow J."/>
            <person name="Eisen J.A."/>
            <person name="Markowitz V."/>
            <person name="Hugenholtz P."/>
            <person name="Kyrpides N.C."/>
            <person name="Klenk H.P."/>
        </authorList>
    </citation>
    <scope>NUCLEOTIDE SEQUENCE [LARGE SCALE GENOMIC DNA]</scope>
    <source>
        <strain evidence="2">ATCC BAA-1197 / DSM 17291 / Cas60314</strain>
    </source>
</reference>
<dbReference type="OrthoDB" id="9806027at2"/>